<gene>
    <name evidence="1" type="ORF">N0V84_008052</name>
</gene>
<dbReference type="AlphaFoldDB" id="A0A9W8W917"/>
<dbReference type="SUPFAM" id="SSF55486">
    <property type="entry name" value="Metalloproteases ('zincins'), catalytic domain"/>
    <property type="match status" value="1"/>
</dbReference>
<comment type="caution">
    <text evidence="1">The sequence shown here is derived from an EMBL/GenBank/DDBJ whole genome shotgun (WGS) entry which is preliminary data.</text>
</comment>
<evidence type="ECO:0000313" key="1">
    <source>
        <dbReference type="EMBL" id="KAJ4316053.1"/>
    </source>
</evidence>
<reference evidence="1" key="1">
    <citation type="submission" date="2022-10" db="EMBL/GenBank/DDBJ databases">
        <title>Tapping the CABI collections for fungal endophytes: first genome assemblies for Collariella, Neodidymelliopsis, Ascochyta clinopodiicola, Didymella pomorum, Didymosphaeria variabile, Neocosmospora piperis and Neocucurbitaria cava.</title>
        <authorList>
            <person name="Hill R."/>
        </authorList>
    </citation>
    <scope>NUCLEOTIDE SEQUENCE</scope>
    <source>
        <strain evidence="1">IMI 366586</strain>
    </source>
</reference>
<evidence type="ECO:0000313" key="2">
    <source>
        <dbReference type="Proteomes" id="UP001140502"/>
    </source>
</evidence>
<organism evidence="1 2">
    <name type="scientific">Fusarium piperis</name>
    <dbReference type="NCBI Taxonomy" id="1435070"/>
    <lineage>
        <taxon>Eukaryota</taxon>
        <taxon>Fungi</taxon>
        <taxon>Dikarya</taxon>
        <taxon>Ascomycota</taxon>
        <taxon>Pezizomycotina</taxon>
        <taxon>Sordariomycetes</taxon>
        <taxon>Hypocreomycetidae</taxon>
        <taxon>Hypocreales</taxon>
        <taxon>Nectriaceae</taxon>
        <taxon>Fusarium</taxon>
        <taxon>Fusarium solani species complex</taxon>
    </lineage>
</organism>
<dbReference type="EMBL" id="JAPEUR010000189">
    <property type="protein sequence ID" value="KAJ4316053.1"/>
    <property type="molecule type" value="Genomic_DNA"/>
</dbReference>
<dbReference type="GO" id="GO:0008237">
    <property type="term" value="F:metallopeptidase activity"/>
    <property type="evidence" value="ECO:0007669"/>
    <property type="project" value="InterPro"/>
</dbReference>
<dbReference type="Proteomes" id="UP001140502">
    <property type="component" value="Unassembled WGS sequence"/>
</dbReference>
<accession>A0A9W8W917</accession>
<dbReference type="Pfam" id="PF13688">
    <property type="entry name" value="Reprolysin_5"/>
    <property type="match status" value="1"/>
</dbReference>
<protein>
    <submittedName>
        <fullName evidence="1">Uncharacterized protein</fullName>
    </submittedName>
</protein>
<dbReference type="OrthoDB" id="5951731at2759"/>
<sequence>MLGIAADCTYAAEFDSLTDVQSNILNQINTASQVYEDTFNIALRVMNLTISDRNCPVNAPKTAPWSRGCTAKESVADRLSLFSKWSTNLNDEINHVRPAVWTLLTACNSESVVGMSWEGQVSLVRYMIAPAARAKPEDGMVTRNAVDSAARRVTLGPNI</sequence>
<keyword evidence="2" id="KW-1185">Reference proteome</keyword>
<dbReference type="Gene3D" id="3.40.390.10">
    <property type="entry name" value="Collagenase (Catalytic Domain)"/>
    <property type="match status" value="1"/>
</dbReference>
<dbReference type="InterPro" id="IPR024079">
    <property type="entry name" value="MetalloPept_cat_dom_sf"/>
</dbReference>
<proteinExistence type="predicted"/>
<name>A0A9W8W917_9HYPO</name>